<feature type="transmembrane region" description="Helical" evidence="1">
    <location>
        <begin position="49"/>
        <end position="75"/>
    </location>
</feature>
<keyword evidence="1" id="KW-0812">Transmembrane</keyword>
<evidence type="ECO:0000256" key="1">
    <source>
        <dbReference type="SAM" id="Phobius"/>
    </source>
</evidence>
<protein>
    <submittedName>
        <fullName evidence="2">Uncharacterized protein</fullName>
    </submittedName>
</protein>
<feature type="transmembrane region" description="Helical" evidence="1">
    <location>
        <begin position="12"/>
        <end position="37"/>
    </location>
</feature>
<gene>
    <name evidence="2" type="ORF">ELB75_03440</name>
</gene>
<evidence type="ECO:0000313" key="2">
    <source>
        <dbReference type="EMBL" id="AZR59165.1"/>
    </source>
</evidence>
<keyword evidence="1" id="KW-1133">Transmembrane helix</keyword>
<evidence type="ECO:0000313" key="3">
    <source>
        <dbReference type="Proteomes" id="UP000282435"/>
    </source>
</evidence>
<proteinExistence type="predicted"/>
<sequence length="91" mass="9584">MSKNFRVLEASVIAIITALAAGAGLGAAMLLVVGFGVCLGTFDGDADGTWWAVIALAMAGALVMGAVVFINVYSAEDKKQEGKRRVRIRRR</sequence>
<accession>A0A3S9SHZ8</accession>
<keyword evidence="1" id="KW-0472">Membrane</keyword>
<dbReference type="RefSeq" id="WP_126982722.1">
    <property type="nucleotide sequence ID" value="NZ_CP034670.1"/>
</dbReference>
<dbReference type="EMBL" id="CP034670">
    <property type="protein sequence ID" value="AZR59165.1"/>
    <property type="molecule type" value="Genomic_DNA"/>
</dbReference>
<name>A0A3S9SHZ8_EIKCO</name>
<organism evidence="2 3">
    <name type="scientific">Eikenella corrodens</name>
    <dbReference type="NCBI Taxonomy" id="539"/>
    <lineage>
        <taxon>Bacteria</taxon>
        <taxon>Pseudomonadati</taxon>
        <taxon>Pseudomonadota</taxon>
        <taxon>Betaproteobacteria</taxon>
        <taxon>Neisseriales</taxon>
        <taxon>Neisseriaceae</taxon>
        <taxon>Eikenella</taxon>
    </lineage>
</organism>
<dbReference type="Proteomes" id="UP000282435">
    <property type="component" value="Chromosome"/>
</dbReference>
<reference evidence="2 3" key="1">
    <citation type="submission" date="2018-12" db="EMBL/GenBank/DDBJ databases">
        <title>Genome sequencing of Eikenella corrodens KCOM 3110 (= JS217).</title>
        <authorList>
            <person name="Koo J.-K."/>
            <person name="Park S.-N."/>
            <person name="Lim Y.K."/>
        </authorList>
    </citation>
    <scope>NUCLEOTIDE SEQUENCE [LARGE SCALE GENOMIC DNA]</scope>
    <source>
        <strain evidence="2 3">KCOM 3110</strain>
    </source>
</reference>
<dbReference type="AlphaFoldDB" id="A0A3S9SHZ8"/>